<keyword evidence="11" id="KW-0804">Transcription</keyword>
<feature type="compositionally biased region" description="Polar residues" evidence="16">
    <location>
        <begin position="222"/>
        <end position="234"/>
    </location>
</feature>
<keyword evidence="5 15" id="KW-0698">rRNA processing</keyword>
<keyword evidence="9" id="KW-0156">Chromatin regulator</keyword>
<dbReference type="GO" id="GO:0005677">
    <property type="term" value="C:chromatin silencing complex"/>
    <property type="evidence" value="ECO:0007669"/>
    <property type="project" value="TreeGrafter"/>
</dbReference>
<feature type="non-terminal residue" evidence="17">
    <location>
        <position position="1"/>
    </location>
</feature>
<evidence type="ECO:0000256" key="8">
    <source>
        <dbReference type="ARBA" id="ARBA00022691"/>
    </source>
</evidence>
<dbReference type="AlphaFoldDB" id="A0AAD8YSK5"/>
<dbReference type="PANTHER" id="PTHR12787">
    <property type="entry name" value="RIBOSOMAL RNA-PROCESSING PROTEIN 8"/>
    <property type="match status" value="1"/>
</dbReference>
<comment type="subunit">
    <text evidence="14">Component of the eNoSC complex, composed of SIRT1, SUV39H1 and RRP8.</text>
</comment>
<dbReference type="EC" id="2.1.1.-" evidence="15"/>
<feature type="compositionally biased region" description="Basic residues" evidence="16">
    <location>
        <begin position="152"/>
        <end position="168"/>
    </location>
</feature>
<keyword evidence="7 15" id="KW-0808">Transferase</keyword>
<feature type="region of interest" description="Disordered" evidence="16">
    <location>
        <begin position="303"/>
        <end position="323"/>
    </location>
</feature>
<evidence type="ECO:0000256" key="5">
    <source>
        <dbReference type="ARBA" id="ARBA00022552"/>
    </source>
</evidence>
<evidence type="ECO:0000256" key="10">
    <source>
        <dbReference type="ARBA" id="ARBA00023015"/>
    </source>
</evidence>
<dbReference type="SUPFAM" id="SSF53335">
    <property type="entry name" value="S-adenosyl-L-methionine-dependent methyltransferases"/>
    <property type="match status" value="1"/>
</dbReference>
<proteinExistence type="inferred from homology"/>
<dbReference type="GO" id="GO:0042149">
    <property type="term" value="P:cellular response to glucose starvation"/>
    <property type="evidence" value="ECO:0007669"/>
    <property type="project" value="TreeGrafter"/>
</dbReference>
<keyword evidence="6 15" id="KW-0489">Methyltransferase</keyword>
<dbReference type="Pfam" id="PF05148">
    <property type="entry name" value="Methyltransf_8"/>
    <property type="match status" value="1"/>
</dbReference>
<reference evidence="17" key="1">
    <citation type="submission" date="2023-03" db="EMBL/GenBank/DDBJ databases">
        <title>Electrophorus voltai genome.</title>
        <authorList>
            <person name="Bian C."/>
        </authorList>
    </citation>
    <scope>NUCLEOTIDE SEQUENCE</scope>
    <source>
        <strain evidence="17">CB-2022</strain>
        <tissue evidence="17">Muscle</tissue>
    </source>
</reference>
<evidence type="ECO:0000256" key="1">
    <source>
        <dbReference type="ARBA" id="ARBA00004604"/>
    </source>
</evidence>
<evidence type="ECO:0000256" key="16">
    <source>
        <dbReference type="SAM" id="MobiDB-lite"/>
    </source>
</evidence>
<dbReference type="Proteomes" id="UP001239994">
    <property type="component" value="Unassembled WGS sequence"/>
</dbReference>
<dbReference type="GO" id="GO:0033553">
    <property type="term" value="C:rDNA heterochromatin"/>
    <property type="evidence" value="ECO:0007669"/>
    <property type="project" value="TreeGrafter"/>
</dbReference>
<evidence type="ECO:0000256" key="9">
    <source>
        <dbReference type="ARBA" id="ARBA00022853"/>
    </source>
</evidence>
<keyword evidence="4" id="KW-0678">Repressor</keyword>
<evidence type="ECO:0000313" key="17">
    <source>
        <dbReference type="EMBL" id="KAK1786006.1"/>
    </source>
</evidence>
<evidence type="ECO:0000256" key="7">
    <source>
        <dbReference type="ARBA" id="ARBA00022679"/>
    </source>
</evidence>
<feature type="compositionally biased region" description="Basic residues" evidence="16">
    <location>
        <begin position="102"/>
        <end position="111"/>
    </location>
</feature>
<feature type="region of interest" description="Disordered" evidence="16">
    <location>
        <begin position="47"/>
        <end position="168"/>
    </location>
</feature>
<evidence type="ECO:0000256" key="14">
    <source>
        <dbReference type="ARBA" id="ARBA00062710"/>
    </source>
</evidence>
<evidence type="ECO:0000256" key="15">
    <source>
        <dbReference type="RuleBase" id="RU365074"/>
    </source>
</evidence>
<evidence type="ECO:0000256" key="6">
    <source>
        <dbReference type="ARBA" id="ARBA00022603"/>
    </source>
</evidence>
<dbReference type="FunFam" id="3.40.50.150:FF:000068">
    <property type="entry name" value="Ribosomal RNA-processing protein 8"/>
    <property type="match status" value="1"/>
</dbReference>
<dbReference type="GO" id="GO:0000183">
    <property type="term" value="P:rDNA heterochromatin formation"/>
    <property type="evidence" value="ECO:0007669"/>
    <property type="project" value="TreeGrafter"/>
</dbReference>
<dbReference type="Gene3D" id="3.40.50.150">
    <property type="entry name" value="Vaccinia Virus protein VP39"/>
    <property type="match status" value="1"/>
</dbReference>
<gene>
    <name evidence="17" type="ORF">P4O66_017556</name>
</gene>
<comment type="function">
    <text evidence="13">Essential component of the eNoSC (energy-dependent nucleolar silencing) complex, a complex that mediates silencing of rDNA in response to intracellular energy status and acts by recruiting histone-modifying enzymes. The eNoSC complex is able to sense the energy status of cell: upon glucose starvation, elevation of NAD(+)/NADP(+) ratio activates SIRT1, leading to histone H3 deacetylation followed by dimethylation of H3 at 'Lys-9' (H3K9me2) by SUV39H1 and the formation of silent chromatin in the rDNA locus. In the complex, RRP8 binds to H3K9me2 and probably acts as a methyltransferase. Its substrates are however unknown.</text>
</comment>
<evidence type="ECO:0000256" key="4">
    <source>
        <dbReference type="ARBA" id="ARBA00022491"/>
    </source>
</evidence>
<dbReference type="GO" id="GO:0032259">
    <property type="term" value="P:methylation"/>
    <property type="evidence" value="ECO:0007669"/>
    <property type="project" value="UniProtKB-KW"/>
</dbReference>
<sequence length="540" mass="60485">LPKMFAEEEWAEAAPGHGRPPALRHDKPSGKSQVISKRHLMQTLQTLGSVPVWDSMKPFEDSDEAMEDAPVHVNKTKKGCKKQKKIFDAESQGEQNGIERPVKRRKPKQKPRGQSLKTSPESTKEQDPKGQLLKNSRCPGDDADGTLSRQQWRNKMKNKKRCKNKFRHNSTEMAKINVKEGDVEQRCVLSNVQRRQSSDPSSARVRSGQKSGIGKPIRTHTSENVRATTGNSTKMPRRDASVGEGFKAGKTAVEGAAACPGPREPCVKQKSVSWKSPQLKVKKLRHILKAHITDSSKKLAVEKGETVGTDAEDGKRAPDRSSALRSRMEKRLESARFRYINELLYTSSSGEAKRMFKQDPDAVRVYHKGYVEQVKHWPTNPVDLIISFIQKKPQSLVVADFGCGDCKIARSVKNRVHCFDLAPVCDLVTACDMAKVPLDDCTVDIAVFCLSLMGTNLSDFLAEANRVLQMGGILKIAEVASRFDNIRQFTGALSHLGFKLVSKDTDNSHFYSFEFVKVLNTPRHIKKAQLQLRPCLYKKR</sequence>
<dbReference type="PANTHER" id="PTHR12787:SF0">
    <property type="entry name" value="RIBOSOMAL RNA-PROCESSING PROTEIN 8"/>
    <property type="match status" value="1"/>
</dbReference>
<feature type="compositionally biased region" description="Polar residues" evidence="16">
    <location>
        <begin position="191"/>
        <end position="201"/>
    </location>
</feature>
<dbReference type="FunFam" id="1.10.10.2150:FF:000001">
    <property type="entry name" value="Ribosomal RNA-processing protein 8"/>
    <property type="match status" value="1"/>
</dbReference>
<keyword evidence="10" id="KW-0805">Transcription regulation</keyword>
<feature type="compositionally biased region" description="Basic residues" evidence="16">
    <location>
        <begin position="74"/>
        <end position="84"/>
    </location>
</feature>
<feature type="region of interest" description="Disordered" evidence="16">
    <location>
        <begin position="1"/>
        <end position="34"/>
    </location>
</feature>
<dbReference type="InterPro" id="IPR042036">
    <property type="entry name" value="RRP8_N"/>
</dbReference>
<evidence type="ECO:0000256" key="11">
    <source>
        <dbReference type="ARBA" id="ARBA00023163"/>
    </source>
</evidence>
<evidence type="ECO:0000313" key="18">
    <source>
        <dbReference type="Proteomes" id="UP001239994"/>
    </source>
</evidence>
<comment type="function">
    <text evidence="15">Probable methyltransferase required to silence rDNA.</text>
</comment>
<evidence type="ECO:0000256" key="12">
    <source>
        <dbReference type="ARBA" id="ARBA00023242"/>
    </source>
</evidence>
<dbReference type="InterPro" id="IPR007823">
    <property type="entry name" value="RRP8"/>
</dbReference>
<dbReference type="EMBL" id="JAROKS010000025">
    <property type="protein sequence ID" value="KAK1786006.1"/>
    <property type="molecule type" value="Genomic_DNA"/>
</dbReference>
<organism evidence="17 18">
    <name type="scientific">Electrophorus voltai</name>
    <dbReference type="NCBI Taxonomy" id="2609070"/>
    <lineage>
        <taxon>Eukaryota</taxon>
        <taxon>Metazoa</taxon>
        <taxon>Chordata</taxon>
        <taxon>Craniata</taxon>
        <taxon>Vertebrata</taxon>
        <taxon>Euteleostomi</taxon>
        <taxon>Actinopterygii</taxon>
        <taxon>Neopterygii</taxon>
        <taxon>Teleostei</taxon>
        <taxon>Ostariophysi</taxon>
        <taxon>Gymnotiformes</taxon>
        <taxon>Gymnotoidei</taxon>
        <taxon>Gymnotidae</taxon>
        <taxon>Electrophorus</taxon>
    </lineage>
</organism>
<keyword evidence="18" id="KW-1185">Reference proteome</keyword>
<dbReference type="Gene3D" id="1.10.10.2150">
    <property type="entry name" value="Ribosomal RNA-processing protein 8, N-terminal domain"/>
    <property type="match status" value="1"/>
</dbReference>
<evidence type="ECO:0000256" key="2">
    <source>
        <dbReference type="ARBA" id="ARBA00006301"/>
    </source>
</evidence>
<feature type="region of interest" description="Disordered" evidence="16">
    <location>
        <begin position="191"/>
        <end position="241"/>
    </location>
</feature>
<dbReference type="GO" id="GO:0008168">
    <property type="term" value="F:methyltransferase activity"/>
    <property type="evidence" value="ECO:0007669"/>
    <property type="project" value="UniProtKB-KW"/>
</dbReference>
<dbReference type="GO" id="GO:0005730">
    <property type="term" value="C:nucleolus"/>
    <property type="evidence" value="ECO:0007669"/>
    <property type="project" value="UniProtKB-SubCell"/>
</dbReference>
<comment type="caution">
    <text evidence="17">The sequence shown here is derived from an EMBL/GenBank/DDBJ whole genome shotgun (WGS) entry which is preliminary data.</text>
</comment>
<keyword evidence="12 15" id="KW-0539">Nucleus</keyword>
<comment type="subcellular location">
    <subcellularLocation>
        <location evidence="1 15">Nucleus</location>
        <location evidence="1 15">Nucleolus</location>
    </subcellularLocation>
</comment>
<protein>
    <recommendedName>
        <fullName evidence="3 15">Ribosomal RNA-processing protein 8</fullName>
        <ecNumber evidence="15">2.1.1.-</ecNumber>
    </recommendedName>
</protein>
<evidence type="ECO:0000256" key="3">
    <source>
        <dbReference type="ARBA" id="ARBA00020203"/>
    </source>
</evidence>
<keyword evidence="8 15" id="KW-0949">S-adenosyl-L-methionine</keyword>
<dbReference type="GO" id="GO:0006364">
    <property type="term" value="P:rRNA processing"/>
    <property type="evidence" value="ECO:0007669"/>
    <property type="project" value="UniProtKB-UniRule"/>
</dbReference>
<dbReference type="GO" id="GO:0046015">
    <property type="term" value="P:regulation of transcription by glucose"/>
    <property type="evidence" value="ECO:0007669"/>
    <property type="project" value="TreeGrafter"/>
</dbReference>
<name>A0AAD8YSK5_9TELE</name>
<comment type="similarity">
    <text evidence="2 15">Belongs to the methyltransferase superfamily. RRP8 family.</text>
</comment>
<accession>A0AAD8YSK5</accession>
<evidence type="ECO:0000256" key="13">
    <source>
        <dbReference type="ARBA" id="ARBA00057870"/>
    </source>
</evidence>
<dbReference type="InterPro" id="IPR029063">
    <property type="entry name" value="SAM-dependent_MTases_sf"/>
</dbReference>